<reference evidence="2 3" key="1">
    <citation type="submission" date="2015-05" db="EMBL/GenBank/DDBJ databases">
        <title>A genomic and transcriptomic approach to investigate the blue pigment phenotype in Pseudomonas fluorescens.</title>
        <authorList>
            <person name="Andreani N.A."/>
            <person name="Cardazzo B."/>
        </authorList>
    </citation>
    <scope>NUCLEOTIDE SEQUENCE [LARGE SCALE GENOMIC DNA]</scope>
    <source>
        <strain evidence="2 3">Ps_40</strain>
    </source>
</reference>
<dbReference type="PATRIC" id="fig|294.195.peg.4003"/>
<dbReference type="RefSeq" id="WP_054899052.1">
    <property type="nucleotide sequence ID" value="NZ_LCYC01000048.1"/>
</dbReference>
<dbReference type="AlphaFoldDB" id="A0A120FYU7"/>
<organism evidence="2 3">
    <name type="scientific">Pseudomonas fluorescens</name>
    <dbReference type="NCBI Taxonomy" id="294"/>
    <lineage>
        <taxon>Bacteria</taxon>
        <taxon>Pseudomonadati</taxon>
        <taxon>Pseudomonadota</taxon>
        <taxon>Gammaproteobacteria</taxon>
        <taxon>Pseudomonadales</taxon>
        <taxon>Pseudomonadaceae</taxon>
        <taxon>Pseudomonas</taxon>
    </lineage>
</organism>
<evidence type="ECO:0000313" key="3">
    <source>
        <dbReference type="Proteomes" id="UP000063434"/>
    </source>
</evidence>
<proteinExistence type="predicted"/>
<evidence type="ECO:0000313" key="2">
    <source>
        <dbReference type="EMBL" id="KWV73629.1"/>
    </source>
</evidence>
<feature type="compositionally biased region" description="Polar residues" evidence="1">
    <location>
        <begin position="49"/>
        <end position="59"/>
    </location>
</feature>
<name>A0A120FYU7_PSEFL</name>
<feature type="region of interest" description="Disordered" evidence="1">
    <location>
        <begin position="49"/>
        <end position="73"/>
    </location>
</feature>
<accession>A0A120FYU7</accession>
<comment type="caution">
    <text evidence="2">The sequence shown here is derived from an EMBL/GenBank/DDBJ whole genome shotgun (WGS) entry which is preliminary data.</text>
</comment>
<dbReference type="Proteomes" id="UP000063434">
    <property type="component" value="Unassembled WGS sequence"/>
</dbReference>
<evidence type="ECO:0000256" key="1">
    <source>
        <dbReference type="SAM" id="MobiDB-lite"/>
    </source>
</evidence>
<gene>
    <name evidence="2" type="ORF">PFL603g_03740</name>
</gene>
<dbReference type="EMBL" id="LCYC01000048">
    <property type="protein sequence ID" value="KWV73629.1"/>
    <property type="molecule type" value="Genomic_DNA"/>
</dbReference>
<protein>
    <submittedName>
        <fullName evidence="2">Uncharacterized protein</fullName>
    </submittedName>
</protein>
<sequence length="73" mass="7988">MTAKKHVSVRLEQETRVKLELIAKRRMMATGVAVTLADLIREGLAQFTDSEPSENSMAPIQSLAPVKPAPAEE</sequence>